<dbReference type="Pfam" id="PF12146">
    <property type="entry name" value="Hydrolase_4"/>
    <property type="match status" value="1"/>
</dbReference>
<feature type="region of interest" description="Disordered" evidence="1">
    <location>
        <begin position="1"/>
        <end position="20"/>
    </location>
</feature>
<evidence type="ECO:0000313" key="3">
    <source>
        <dbReference type="EMBL" id="THF57934.1"/>
    </source>
</evidence>
<protein>
    <submittedName>
        <fullName evidence="3">Alpha/beta hydrolase</fullName>
    </submittedName>
</protein>
<reference evidence="3 4" key="1">
    <citation type="submission" date="2019-04" db="EMBL/GenBank/DDBJ databases">
        <title>Mesorhizobium composti sp. nov., isolated from compost.</title>
        <authorList>
            <person name="Lin S.-Y."/>
            <person name="Hameed A."/>
            <person name="Hsieh Y.-T."/>
            <person name="Young C.-C."/>
        </authorList>
    </citation>
    <scope>NUCLEOTIDE SEQUENCE [LARGE SCALE GENOMIC DNA]</scope>
    <source>
        <strain evidence="3 4">CC-YTH430</strain>
    </source>
</reference>
<accession>A0ABY2Q839</accession>
<keyword evidence="3" id="KW-0378">Hydrolase</keyword>
<organism evidence="3 4">
    <name type="scientific">Ollibium composti</name>
    <dbReference type="NCBI Taxonomy" id="2675109"/>
    <lineage>
        <taxon>Bacteria</taxon>
        <taxon>Pseudomonadati</taxon>
        <taxon>Pseudomonadota</taxon>
        <taxon>Alphaproteobacteria</taxon>
        <taxon>Hyphomicrobiales</taxon>
        <taxon>Phyllobacteriaceae</taxon>
        <taxon>Ollibium</taxon>
    </lineage>
</organism>
<feature type="domain" description="Serine aminopeptidase S33" evidence="2">
    <location>
        <begin position="42"/>
        <end position="298"/>
    </location>
</feature>
<dbReference type="SUPFAM" id="SSF53474">
    <property type="entry name" value="alpha/beta-Hydrolases"/>
    <property type="match status" value="1"/>
</dbReference>
<evidence type="ECO:0000256" key="1">
    <source>
        <dbReference type="SAM" id="MobiDB-lite"/>
    </source>
</evidence>
<dbReference type="Gene3D" id="3.40.50.1820">
    <property type="entry name" value="alpha/beta hydrolase"/>
    <property type="match status" value="1"/>
</dbReference>
<dbReference type="InterPro" id="IPR051044">
    <property type="entry name" value="MAG_DAG_Lipase"/>
</dbReference>
<dbReference type="RefSeq" id="WP_136356393.1">
    <property type="nucleotide sequence ID" value="NZ_SSNY01000004.1"/>
</dbReference>
<evidence type="ECO:0000259" key="2">
    <source>
        <dbReference type="Pfam" id="PF12146"/>
    </source>
</evidence>
<gene>
    <name evidence="3" type="ORF">E6C48_09325</name>
</gene>
<keyword evidence="4" id="KW-1185">Reference proteome</keyword>
<dbReference type="PANTHER" id="PTHR11614">
    <property type="entry name" value="PHOSPHOLIPASE-RELATED"/>
    <property type="match status" value="1"/>
</dbReference>
<dbReference type="GO" id="GO:0016787">
    <property type="term" value="F:hydrolase activity"/>
    <property type="evidence" value="ECO:0007669"/>
    <property type="project" value="UniProtKB-KW"/>
</dbReference>
<name>A0ABY2Q839_9HYPH</name>
<comment type="caution">
    <text evidence="3">The sequence shown here is derived from an EMBL/GenBank/DDBJ whole genome shotgun (WGS) entry which is preliminary data.</text>
</comment>
<sequence length="329" mass="36381">MTDDLFHDIPGNPRPENAEGGFFTARDGRRVRYARFAATGRPMKGTVVILTGRNECIEKYFETIRDLAGRGLGSAILDWRGQGGSDRLLSNPQRGYVKSFSAYTADLEQFFAEVVLPDCRGPYYILAHSAGATVALLAAPFMTNRVRRMVLIAPFLALPGQKVSMRWVRRVTTLLTFLGFGRMYAAWGPRPKESTPFAVNKLTTDPVRYRRNTLLYETYPELALGGPTVRWLRAAAIAAEAVSAQDFMGRFQVPTLIVGAGADEVVSTRAVEAYARYLRLGSFLMIDGARHEILQEADLYREQFLAAFDAFIPGTEDGAQQASTSDAEG</sequence>
<dbReference type="InterPro" id="IPR029058">
    <property type="entry name" value="AB_hydrolase_fold"/>
</dbReference>
<dbReference type="InterPro" id="IPR022742">
    <property type="entry name" value="Hydrolase_4"/>
</dbReference>
<evidence type="ECO:0000313" key="4">
    <source>
        <dbReference type="Proteomes" id="UP000306441"/>
    </source>
</evidence>
<dbReference type="EMBL" id="SSNY01000004">
    <property type="protein sequence ID" value="THF57934.1"/>
    <property type="molecule type" value="Genomic_DNA"/>
</dbReference>
<dbReference type="Proteomes" id="UP000306441">
    <property type="component" value="Unassembled WGS sequence"/>
</dbReference>
<proteinExistence type="predicted"/>